<sequence length="146" mass="16707">MQYITAPQNRRLHQLLNQAGISGEDKQALVYAFTNENSTSSKHLLSVQAQGLIQHLEEQLGLAVTAPTPEQEEASDKMRRKMISLCHEMRWYIDGTGKVDMNRLNGWCQARGFGKKVLNQYTYAELTKLLSQFKIVYSKFLLDLTK</sequence>
<evidence type="ECO:0000313" key="1">
    <source>
        <dbReference type="EMBL" id="MBD2769725.1"/>
    </source>
</evidence>
<dbReference type="RefSeq" id="WP_191006533.1">
    <property type="nucleotide sequence ID" value="NZ_JACXAD010000022.1"/>
</dbReference>
<organism evidence="1 2">
    <name type="scientific">Hymenobacter montanus</name>
    <dbReference type="NCBI Taxonomy" id="2771359"/>
    <lineage>
        <taxon>Bacteria</taxon>
        <taxon>Pseudomonadati</taxon>
        <taxon>Bacteroidota</taxon>
        <taxon>Cytophagia</taxon>
        <taxon>Cytophagales</taxon>
        <taxon>Hymenobacteraceae</taxon>
        <taxon>Hymenobacter</taxon>
    </lineage>
</organism>
<dbReference type="Proteomes" id="UP000612233">
    <property type="component" value="Unassembled WGS sequence"/>
</dbReference>
<reference evidence="1" key="1">
    <citation type="submission" date="2020-09" db="EMBL/GenBank/DDBJ databases">
        <authorList>
            <person name="Kim M.K."/>
        </authorList>
    </citation>
    <scope>NUCLEOTIDE SEQUENCE</scope>
    <source>
        <strain evidence="1">BT664</strain>
    </source>
</reference>
<gene>
    <name evidence="1" type="ORF">IC235_17685</name>
</gene>
<dbReference type="AlphaFoldDB" id="A0A927BGB0"/>
<dbReference type="EMBL" id="JACXAD010000022">
    <property type="protein sequence ID" value="MBD2769725.1"/>
    <property type="molecule type" value="Genomic_DNA"/>
</dbReference>
<keyword evidence="2" id="KW-1185">Reference proteome</keyword>
<proteinExistence type="predicted"/>
<comment type="caution">
    <text evidence="1">The sequence shown here is derived from an EMBL/GenBank/DDBJ whole genome shotgun (WGS) entry which is preliminary data.</text>
</comment>
<protein>
    <submittedName>
        <fullName evidence="1">Uncharacterized protein</fullName>
    </submittedName>
</protein>
<name>A0A927BGB0_9BACT</name>
<evidence type="ECO:0000313" key="2">
    <source>
        <dbReference type="Proteomes" id="UP000612233"/>
    </source>
</evidence>
<accession>A0A927BGB0</accession>